<evidence type="ECO:0000313" key="6">
    <source>
        <dbReference type="Proteomes" id="UP000000603"/>
    </source>
</evidence>
<evidence type="ECO:0000313" key="5">
    <source>
        <dbReference type="EMBL" id="AAT82192.1"/>
    </source>
</evidence>
<dbReference type="Pfam" id="PF02571">
    <property type="entry name" value="CbiJ"/>
    <property type="match status" value="1"/>
</dbReference>
<dbReference type="UniPathway" id="UPA00148"/>
<organism evidence="5 6">
    <name type="scientific">Cutibacterium acnes (strain DSM 16379 / KPA171202)</name>
    <name type="common">Propionibacterium acnes</name>
    <dbReference type="NCBI Taxonomy" id="267747"/>
    <lineage>
        <taxon>Bacteria</taxon>
        <taxon>Bacillati</taxon>
        <taxon>Actinomycetota</taxon>
        <taxon>Actinomycetes</taxon>
        <taxon>Propionibacteriales</taxon>
        <taxon>Propionibacteriaceae</taxon>
        <taxon>Cutibacterium</taxon>
    </lineage>
</organism>
<dbReference type="NCBIfam" id="NF005968">
    <property type="entry name" value="PRK08057.1-2"/>
    <property type="match status" value="1"/>
</dbReference>
<keyword evidence="2" id="KW-0169">Cobalamin biosynthesis</keyword>
<dbReference type="GO" id="GO:0016994">
    <property type="term" value="F:precorrin-6A reductase activity"/>
    <property type="evidence" value="ECO:0007669"/>
    <property type="project" value="InterPro"/>
</dbReference>
<dbReference type="KEGG" id="pac:PPA0440"/>
<sequence length="346" mass="37362">MPRTVRASKLSADRDSGRRAIMLHRRERRRIPRACVLAGLGAARVRRSGPTPVGVSERGSGLTSPKRRHSGGTVPDSHRCSTAIEAHCSTGWFDGLMDVLILGGTTKARQLATRLIDEGVDLCSSLAGRTKSPRPVPGPTRVGGFGGIDGLKEFLTDNEVKVMVDASHPFAAAMHGHAAQACRDLNLPLARLAPPSWRTQPEAATWHWVDDHDGAAQVLADLPDVILLTVGRQPVSHYLRLGPRRVIVRCVDAPEEELPAGWKVLRERGPFTLDREREIFSQGVATLVSKDSGGTGLDPKLRLAAETDVQVVMVSRGPAPGWGDELSTVDDAVQWTGNHIATVIEQ</sequence>
<keyword evidence="3" id="KW-0560">Oxidoreductase</keyword>
<dbReference type="GO" id="GO:0009236">
    <property type="term" value="P:cobalamin biosynthetic process"/>
    <property type="evidence" value="ECO:0007669"/>
    <property type="project" value="UniProtKB-UniPathway"/>
</dbReference>
<dbReference type="HOGENOM" id="CLU_068627_1_0_11"/>
<dbReference type="PANTHER" id="PTHR36925:SF1">
    <property type="entry name" value="COBALT-PRECORRIN-6A REDUCTASE"/>
    <property type="match status" value="1"/>
</dbReference>
<accession>Q6AAM4</accession>
<dbReference type="EMBL" id="AE017283">
    <property type="protein sequence ID" value="AAT82192.1"/>
    <property type="molecule type" value="Genomic_DNA"/>
</dbReference>
<protein>
    <submittedName>
        <fullName evidence="5">Precorrin-6x reductase CbiJ/CobK</fullName>
    </submittedName>
</protein>
<evidence type="ECO:0000256" key="3">
    <source>
        <dbReference type="ARBA" id="ARBA00023002"/>
    </source>
</evidence>
<reference evidence="5 6" key="1">
    <citation type="journal article" date="2004" name="Science">
        <title>The complete genome sequence of Propionibacterium acnes, a commensal of human skin.</title>
        <authorList>
            <person name="Bruggemann H."/>
            <person name="Henne A."/>
            <person name="Hoster F."/>
            <person name="Liesegang H."/>
            <person name="Wiezer A."/>
            <person name="Strittmatter A."/>
            <person name="Hujer S."/>
            <person name="Durre P."/>
            <person name="Gottschalk G."/>
        </authorList>
    </citation>
    <scope>NUCLEOTIDE SEQUENCE [LARGE SCALE GENOMIC DNA]</scope>
    <source>
        <strain evidence="6">DSM 16379 / KPA171202</strain>
    </source>
</reference>
<gene>
    <name evidence="5" type="ordered locus">PPA0440</name>
</gene>
<evidence type="ECO:0000256" key="2">
    <source>
        <dbReference type="ARBA" id="ARBA00022573"/>
    </source>
</evidence>
<dbReference type="PROSITE" id="PS51014">
    <property type="entry name" value="COBK_CBIJ"/>
    <property type="match status" value="1"/>
</dbReference>
<dbReference type="PANTHER" id="PTHR36925">
    <property type="entry name" value="COBALT-PRECORRIN-6A REDUCTASE"/>
    <property type="match status" value="1"/>
</dbReference>
<dbReference type="Proteomes" id="UP000000603">
    <property type="component" value="Chromosome"/>
</dbReference>
<evidence type="ECO:0000256" key="1">
    <source>
        <dbReference type="ARBA" id="ARBA00004953"/>
    </source>
</evidence>
<proteinExistence type="predicted"/>
<comment type="pathway">
    <text evidence="1">Cofactor biosynthesis; adenosylcobalamin biosynthesis.</text>
</comment>
<dbReference type="AlphaFoldDB" id="Q6AAM4"/>
<feature type="region of interest" description="Disordered" evidence="4">
    <location>
        <begin position="46"/>
        <end position="77"/>
    </location>
</feature>
<evidence type="ECO:0000256" key="4">
    <source>
        <dbReference type="SAM" id="MobiDB-lite"/>
    </source>
</evidence>
<dbReference type="InterPro" id="IPR003723">
    <property type="entry name" value="Precorrin-6x_reduct"/>
</dbReference>
<dbReference type="eggNOG" id="COG2099">
    <property type="taxonomic scope" value="Bacteria"/>
</dbReference>
<dbReference type="EnsemblBacteria" id="AAT82192">
    <property type="protein sequence ID" value="AAT82192"/>
    <property type="gene ID" value="PPA0440"/>
</dbReference>
<name>Q6AAM4_CUTAK</name>